<dbReference type="EMBL" id="QSFB01000049">
    <property type="protein sequence ID" value="RHA08129.1"/>
    <property type="molecule type" value="Genomic_DNA"/>
</dbReference>
<protein>
    <submittedName>
        <fullName evidence="4">Uncharacterized protein</fullName>
    </submittedName>
</protein>
<evidence type="ECO:0000313" key="3">
    <source>
        <dbReference type="EMBL" id="NSC28519.1"/>
    </source>
</evidence>
<dbReference type="Proteomes" id="UP000286341">
    <property type="component" value="Unassembled WGS sequence"/>
</dbReference>
<dbReference type="EMBL" id="JAAILW010000046">
    <property type="protein sequence ID" value="NSC28519.1"/>
    <property type="molecule type" value="Genomic_DNA"/>
</dbReference>
<reference evidence="3" key="3">
    <citation type="submission" date="2020-02" db="EMBL/GenBank/DDBJ databases">
        <authorList>
            <person name="Littmann E."/>
            <person name="Sorbara M."/>
        </authorList>
    </citation>
    <scope>NUCLEOTIDE SEQUENCE</scope>
    <source>
        <strain evidence="3">MSK.17.79</strain>
    </source>
</reference>
<dbReference type="Proteomes" id="UP001193670">
    <property type="component" value="Unassembled WGS sequence"/>
</dbReference>
<evidence type="ECO:0000313" key="4">
    <source>
        <dbReference type="EMBL" id="RHA08129.1"/>
    </source>
</evidence>
<dbReference type="EMBL" id="JAJCJK010000047">
    <property type="protein sequence ID" value="MCB6939769.1"/>
    <property type="molecule type" value="Genomic_DNA"/>
</dbReference>
<dbReference type="EMBL" id="JAQLYE010000057">
    <property type="protein sequence ID" value="MDB8019398.1"/>
    <property type="molecule type" value="Genomic_DNA"/>
</dbReference>
<dbReference type="AlphaFoldDB" id="A0A413QPM9"/>
<reference evidence="1" key="4">
    <citation type="submission" date="2021-10" db="EMBL/GenBank/DDBJ databases">
        <title>Collection of gut derived symbiotic bacterial strains cultured from healthy donors.</title>
        <authorList>
            <person name="Lin H."/>
            <person name="Littmann E."/>
            <person name="Kohout C."/>
            <person name="Pamer E.G."/>
        </authorList>
    </citation>
    <scope>NUCLEOTIDE SEQUENCE</scope>
    <source>
        <strain evidence="1">DFI.9.42</strain>
    </source>
</reference>
<accession>A0A413QPM9</accession>
<evidence type="ECO:0000313" key="1">
    <source>
        <dbReference type="EMBL" id="MCB6939769.1"/>
    </source>
</evidence>
<reference evidence="4 5" key="1">
    <citation type="submission" date="2018-08" db="EMBL/GenBank/DDBJ databases">
        <title>A genome reference for cultivated species of the human gut microbiota.</title>
        <authorList>
            <person name="Zou Y."/>
            <person name="Xue W."/>
            <person name="Luo G."/>
        </authorList>
    </citation>
    <scope>NUCLEOTIDE SEQUENCE [LARGE SCALE GENOMIC DNA]</scope>
    <source>
        <strain evidence="4 5">AM44-1AT</strain>
    </source>
</reference>
<organism evidence="4 5">
    <name type="scientific">Agathobacter rectalis</name>
    <dbReference type="NCBI Taxonomy" id="39491"/>
    <lineage>
        <taxon>Bacteria</taxon>
        <taxon>Bacillati</taxon>
        <taxon>Bacillota</taxon>
        <taxon>Clostridia</taxon>
        <taxon>Lachnospirales</taxon>
        <taxon>Lachnospiraceae</taxon>
        <taxon>Agathobacter</taxon>
    </lineage>
</organism>
<dbReference type="Proteomes" id="UP001212823">
    <property type="component" value="Unassembled WGS sequence"/>
</dbReference>
<dbReference type="RefSeq" id="WP_015515825.1">
    <property type="nucleotide sequence ID" value="NZ_JAAILW010000046.1"/>
</dbReference>
<evidence type="ECO:0000313" key="2">
    <source>
        <dbReference type="EMBL" id="MDB8019398.1"/>
    </source>
</evidence>
<dbReference type="Proteomes" id="UP001197684">
    <property type="component" value="Unassembled WGS sequence"/>
</dbReference>
<reference evidence="2" key="5">
    <citation type="submission" date="2023-01" db="EMBL/GenBank/DDBJ databases">
        <title>Human gut microbiome strain richness.</title>
        <authorList>
            <person name="Chen-Liaw A."/>
        </authorList>
    </citation>
    <scope>NUCLEOTIDE SEQUENCE</scope>
    <source>
        <strain evidence="2">1001283st1_D2_1001283B150209_150212</strain>
    </source>
</reference>
<evidence type="ECO:0000313" key="5">
    <source>
        <dbReference type="Proteomes" id="UP000286341"/>
    </source>
</evidence>
<name>A0A413QPM9_9FIRM</name>
<gene>
    <name evidence="4" type="ORF">DW948_15690</name>
    <name evidence="3" type="ORF">G4319_14540</name>
    <name evidence="1" type="ORF">LIZ56_15390</name>
    <name evidence="2" type="ORF">PNE45_15440</name>
</gene>
<proteinExistence type="predicted"/>
<comment type="caution">
    <text evidence="4">The sequence shown here is derived from an EMBL/GenBank/DDBJ whole genome shotgun (WGS) entry which is preliminary data.</text>
</comment>
<sequence length="104" mass="12163">MYIKYDESELFEFFECEPVPVGDDDAGDLIFTYSDNEFKLILFLSTYEMYVNISITYKDNIVYSQKYSNVLEINQIERQNIKIVLKDGNTLILKKNPQIGVIAE</sequence>
<reference evidence="3" key="2">
    <citation type="journal article" date="2020" name="Cell Host Microbe">
        <title>Functional and Genomic Variation between Human-Derived Isolates of Lachnospiraceae Reveals Inter- and Intra-Species Diversity.</title>
        <authorList>
            <person name="Sorbara M.T."/>
            <person name="Littmann E.R."/>
            <person name="Fontana E."/>
            <person name="Moody T.U."/>
            <person name="Kohout C.E."/>
            <person name="Gjonbalaj M."/>
            <person name="Eaton V."/>
            <person name="Seok R."/>
            <person name="Leiner I.M."/>
            <person name="Pamer E.G."/>
        </authorList>
    </citation>
    <scope>NUCLEOTIDE SEQUENCE</scope>
    <source>
        <strain evidence="3">MSK.17.79</strain>
    </source>
</reference>